<evidence type="ECO:0000313" key="2">
    <source>
        <dbReference type="Proteomes" id="UP000288096"/>
    </source>
</evidence>
<organism evidence="1 2">
    <name type="scientific">Desulfonema ishimotonii</name>
    <dbReference type="NCBI Taxonomy" id="45657"/>
    <lineage>
        <taxon>Bacteria</taxon>
        <taxon>Pseudomonadati</taxon>
        <taxon>Thermodesulfobacteriota</taxon>
        <taxon>Desulfobacteria</taxon>
        <taxon>Desulfobacterales</taxon>
        <taxon>Desulfococcaceae</taxon>
        <taxon>Desulfonema</taxon>
    </lineage>
</organism>
<proteinExistence type="predicted"/>
<gene>
    <name evidence="1" type="ORF">DENIS_1210</name>
</gene>
<dbReference type="RefSeq" id="WP_124327695.1">
    <property type="nucleotide sequence ID" value="NZ_BEXT01000001.1"/>
</dbReference>
<dbReference type="Proteomes" id="UP000288096">
    <property type="component" value="Unassembled WGS sequence"/>
</dbReference>
<evidence type="ECO:0000313" key="1">
    <source>
        <dbReference type="EMBL" id="GBC60259.1"/>
    </source>
</evidence>
<dbReference type="AlphaFoldDB" id="A0A401FTH0"/>
<sequence length="168" mass="19652">MEQIRQAMHKNLIIAMEAFQIMAEKERQAVEKIIREILAVKYHMENLAADRGYSQACRDAIPTCRGECCKWHFPENLTYVDFFIAIYNMPVEKQNELSELILDNRRHQCPVLMKNGCFFSFEQRPVACTNAYPCFNDRSYWEEKEAQSVLIRKAFRAVSEIVPFGSAE</sequence>
<reference evidence="2" key="1">
    <citation type="submission" date="2017-11" db="EMBL/GenBank/DDBJ databases">
        <authorList>
            <person name="Watanabe M."/>
            <person name="Kojima H."/>
        </authorList>
    </citation>
    <scope>NUCLEOTIDE SEQUENCE [LARGE SCALE GENOMIC DNA]</scope>
    <source>
        <strain evidence="2">Tokyo 01</strain>
    </source>
</reference>
<accession>A0A401FTH0</accession>
<comment type="caution">
    <text evidence="1">The sequence shown here is derived from an EMBL/GenBank/DDBJ whole genome shotgun (WGS) entry which is preliminary data.</text>
</comment>
<dbReference type="EMBL" id="BEXT01000001">
    <property type="protein sequence ID" value="GBC60259.1"/>
    <property type="molecule type" value="Genomic_DNA"/>
</dbReference>
<reference evidence="2" key="2">
    <citation type="submission" date="2019-01" db="EMBL/GenBank/DDBJ databases">
        <title>Genome sequence of Desulfonema ishimotonii strain Tokyo 01.</title>
        <authorList>
            <person name="Fukui M."/>
        </authorList>
    </citation>
    <scope>NUCLEOTIDE SEQUENCE [LARGE SCALE GENOMIC DNA]</scope>
    <source>
        <strain evidence="2">Tokyo 01</strain>
    </source>
</reference>
<name>A0A401FTH0_9BACT</name>
<protein>
    <submittedName>
        <fullName evidence="1">Uncharacterized protein</fullName>
    </submittedName>
</protein>
<keyword evidence="2" id="KW-1185">Reference proteome</keyword>